<keyword evidence="2" id="KW-0521">NADP</keyword>
<evidence type="ECO:0000256" key="3">
    <source>
        <dbReference type="ARBA" id="ARBA00023002"/>
    </source>
</evidence>
<evidence type="ECO:0000313" key="5">
    <source>
        <dbReference type="EMBL" id="ATY61102.1"/>
    </source>
</evidence>
<dbReference type="Proteomes" id="UP000323067">
    <property type="component" value="Chromosome vi"/>
</dbReference>
<name>A0A2H4SDA9_CORMI</name>
<dbReference type="Gene3D" id="3.40.50.720">
    <property type="entry name" value="NAD(P)-binding Rossmann-like Domain"/>
    <property type="match status" value="1"/>
</dbReference>
<keyword evidence="3" id="KW-0560">Oxidoreductase</keyword>
<dbReference type="VEuPathDB" id="FungiDB:CCM_03051"/>
<dbReference type="PANTHER" id="PTHR43180:SF80">
    <property type="entry name" value="NAD(P)-BINDING PROTEIN"/>
    <property type="match status" value="1"/>
</dbReference>
<evidence type="ECO:0000256" key="1">
    <source>
        <dbReference type="ARBA" id="ARBA00006484"/>
    </source>
</evidence>
<reference evidence="5 6" key="1">
    <citation type="journal article" date="2017" name="BMC Genomics">
        <title>Chromosome level assembly and secondary metabolite potential of the parasitic fungus Cordyceps militaris.</title>
        <authorList>
            <person name="Kramer G.J."/>
            <person name="Nodwell J.R."/>
        </authorList>
    </citation>
    <scope>NUCLEOTIDE SEQUENCE [LARGE SCALE GENOMIC DNA]</scope>
    <source>
        <strain evidence="5 6">ATCC 34164</strain>
    </source>
</reference>
<dbReference type="AlphaFoldDB" id="A0A2H4SDA9"/>
<proteinExistence type="inferred from homology"/>
<dbReference type="OrthoDB" id="37659at2759"/>
<dbReference type="InterPro" id="IPR020904">
    <property type="entry name" value="Sc_DH/Rdtase_CS"/>
</dbReference>
<dbReference type="VEuPathDB" id="FungiDB:A9K55_005912"/>
<dbReference type="PRINTS" id="PR00081">
    <property type="entry name" value="GDHRDH"/>
</dbReference>
<dbReference type="EMBL" id="CP023323">
    <property type="protein sequence ID" value="ATY61102.1"/>
    <property type="molecule type" value="Genomic_DNA"/>
</dbReference>
<evidence type="ECO:0000256" key="4">
    <source>
        <dbReference type="RuleBase" id="RU000363"/>
    </source>
</evidence>
<dbReference type="PROSITE" id="PS00061">
    <property type="entry name" value="ADH_SHORT"/>
    <property type="match status" value="1"/>
</dbReference>
<dbReference type="InterPro" id="IPR002347">
    <property type="entry name" value="SDR_fam"/>
</dbReference>
<evidence type="ECO:0000256" key="2">
    <source>
        <dbReference type="ARBA" id="ARBA00022857"/>
    </source>
</evidence>
<dbReference type="InterPro" id="IPR036291">
    <property type="entry name" value="NAD(P)-bd_dom_sf"/>
</dbReference>
<gene>
    <name evidence="5" type="ORF">A9K55_005912</name>
</gene>
<dbReference type="PANTHER" id="PTHR43180">
    <property type="entry name" value="3-OXOACYL-(ACYL-CARRIER-PROTEIN) REDUCTASE (AFU_ORTHOLOGUE AFUA_6G11210)"/>
    <property type="match status" value="1"/>
</dbReference>
<dbReference type="Pfam" id="PF00106">
    <property type="entry name" value="adh_short"/>
    <property type="match status" value="1"/>
</dbReference>
<comment type="similarity">
    <text evidence="1 4">Belongs to the short-chain dehydrogenases/reductases (SDR) family.</text>
</comment>
<dbReference type="SUPFAM" id="SSF51735">
    <property type="entry name" value="NAD(P)-binding Rossmann-fold domains"/>
    <property type="match status" value="1"/>
</dbReference>
<dbReference type="PRINTS" id="PR00080">
    <property type="entry name" value="SDRFAMILY"/>
</dbReference>
<dbReference type="GO" id="GO:0016491">
    <property type="term" value="F:oxidoreductase activity"/>
    <property type="evidence" value="ECO:0007669"/>
    <property type="project" value="UniProtKB-KW"/>
</dbReference>
<sequence length="307" mass="32564">MTSLSFTIDDIPDLTGKRVIITGGSSGIGRAAAIIFARKGAWVLNLDTKPPQDSGSHNVEYRNCNVTRWEDLKSAFAYAGNVDIAVANAGIAEGSDYLDDAFGAPPADLQEPDYELLDVNLRAVFNVTKLALASFRQRECLGSIVITASATAYAPEQCLPVYSATKLALIGFVRALRSAVAREGITVNAVAPAATLTDSLPANLAAPILAAGLPISSAEFVGLALVYSAVATQPGMVELYGKDADELKTKQSRWNGRTILTLGETYTELEGPIADLRSQWMGEDNAALTRLQQASTDARMHTSVGLL</sequence>
<evidence type="ECO:0000313" key="6">
    <source>
        <dbReference type="Proteomes" id="UP000323067"/>
    </source>
</evidence>
<organism evidence="5 6">
    <name type="scientific">Cordyceps militaris</name>
    <name type="common">Caterpillar fungus</name>
    <name type="synonym">Clavaria militaris</name>
    <dbReference type="NCBI Taxonomy" id="73501"/>
    <lineage>
        <taxon>Eukaryota</taxon>
        <taxon>Fungi</taxon>
        <taxon>Dikarya</taxon>
        <taxon>Ascomycota</taxon>
        <taxon>Pezizomycotina</taxon>
        <taxon>Sordariomycetes</taxon>
        <taxon>Hypocreomycetidae</taxon>
        <taxon>Hypocreales</taxon>
        <taxon>Cordycipitaceae</taxon>
        <taxon>Cordyceps</taxon>
    </lineage>
</organism>
<protein>
    <submittedName>
        <fullName evidence="5">Short chain dehydrogenase reductase family</fullName>
    </submittedName>
</protein>
<accession>A0A2H4SDA9</accession>